<proteinExistence type="predicted"/>
<keyword evidence="3" id="KW-1185">Reference proteome</keyword>
<organism evidence="2 3">
    <name type="scientific">Streptomyces tamarix</name>
    <dbReference type="NCBI Taxonomy" id="3078565"/>
    <lineage>
        <taxon>Bacteria</taxon>
        <taxon>Bacillati</taxon>
        <taxon>Actinomycetota</taxon>
        <taxon>Actinomycetes</taxon>
        <taxon>Kitasatosporales</taxon>
        <taxon>Streptomycetaceae</taxon>
        <taxon>Streptomyces</taxon>
    </lineage>
</organism>
<keyword evidence="1" id="KW-1133">Transmembrane helix</keyword>
<dbReference type="Proteomes" id="UP001250181">
    <property type="component" value="Unassembled WGS sequence"/>
</dbReference>
<dbReference type="EMBL" id="JAWCTQ010000016">
    <property type="protein sequence ID" value="MDT9683450.1"/>
    <property type="molecule type" value="Genomic_DNA"/>
</dbReference>
<reference evidence="2 3" key="1">
    <citation type="submission" date="2023-09" db="EMBL/GenBank/DDBJ databases">
        <title>Streptomyces sp. nov.: A antagonism against Alternaria gaisen Producing Streptochlin, Isolated from Tamarix root soil.</title>
        <authorList>
            <person name="Chen Y."/>
        </authorList>
    </citation>
    <scope>NUCLEOTIDE SEQUENCE [LARGE SCALE GENOMIC DNA]</scope>
    <source>
        <strain evidence="2 3">TRM76323</strain>
    </source>
</reference>
<accession>A0ABU3QL02</accession>
<feature type="transmembrane region" description="Helical" evidence="1">
    <location>
        <begin position="22"/>
        <end position="41"/>
    </location>
</feature>
<evidence type="ECO:0000313" key="2">
    <source>
        <dbReference type="EMBL" id="MDT9683450.1"/>
    </source>
</evidence>
<name>A0ABU3QL02_9ACTN</name>
<keyword evidence="1" id="KW-0472">Membrane</keyword>
<evidence type="ECO:0000313" key="3">
    <source>
        <dbReference type="Proteomes" id="UP001250181"/>
    </source>
</evidence>
<protein>
    <submittedName>
        <fullName evidence="2">Uncharacterized protein</fullName>
    </submittedName>
</protein>
<keyword evidence="1" id="KW-0812">Transmembrane</keyword>
<sequence length="120" mass="13737">MTEENIYNLLNPLQKLYIISPYAYAMVVFVIFMISVALFVYSRIERNLHKKRAKIELIISIPFIILSMVSAIYCHLSDSQTTLIQSYLNSNAFKNDYTPNGDSLNISSDFGVVPIYSLDK</sequence>
<comment type="caution">
    <text evidence="2">The sequence shown here is derived from an EMBL/GenBank/DDBJ whole genome shotgun (WGS) entry which is preliminary data.</text>
</comment>
<evidence type="ECO:0000256" key="1">
    <source>
        <dbReference type="SAM" id="Phobius"/>
    </source>
</evidence>
<dbReference type="RefSeq" id="WP_315878524.1">
    <property type="nucleotide sequence ID" value="NZ_JAWCTQ010000016.1"/>
</dbReference>
<feature type="transmembrane region" description="Helical" evidence="1">
    <location>
        <begin position="53"/>
        <end position="73"/>
    </location>
</feature>
<gene>
    <name evidence="2" type="ORF">RND61_15485</name>
</gene>